<evidence type="ECO:0000313" key="6">
    <source>
        <dbReference type="EMBL" id="MCZ4586712.1"/>
    </source>
</evidence>
<dbReference type="EMBL" id="CP009111">
    <property type="protein sequence ID" value="ANS30820.1"/>
    <property type="molecule type" value="Genomic_DNA"/>
</dbReference>
<dbReference type="PANTHER" id="PTHR44591">
    <property type="entry name" value="STRESS RESPONSE REGULATOR PROTEIN 1"/>
    <property type="match status" value="1"/>
</dbReference>
<gene>
    <name evidence="6" type="ORF">O4328_24015</name>
    <name evidence="7" type="ORF">Q5707_32620</name>
    <name evidence="5" type="ORF">R1CP_30965</name>
</gene>
<dbReference type="Proteomes" id="UP000186108">
    <property type="component" value="Chromosome"/>
</dbReference>
<dbReference type="SUPFAM" id="SSF52172">
    <property type="entry name" value="CheY-like"/>
    <property type="match status" value="1"/>
</dbReference>
<dbReference type="InterPro" id="IPR011006">
    <property type="entry name" value="CheY-like_superfamily"/>
</dbReference>
<name>A0A1B1KDZ1_RHOOP</name>
<proteinExistence type="predicted"/>
<reference evidence="5 8" key="1">
    <citation type="submission" date="2014-07" db="EMBL/GenBank/DDBJ databases">
        <authorList>
            <person name="Zhang J.E."/>
            <person name="Yang H."/>
            <person name="Guo J."/>
            <person name="Deng Z."/>
            <person name="Luo H."/>
            <person name="Luo M."/>
            <person name="Zhao B."/>
        </authorList>
    </citation>
    <scope>NUCLEOTIDE SEQUENCE [LARGE SCALE GENOMIC DNA]</scope>
    <source>
        <strain evidence="5 8">1CP</strain>
    </source>
</reference>
<sequence length="144" mass="15160">MEDMVLQFGRLRCLIVDDSPRFSDTARRLLERQGITVVGIASNTADAVRSAAELQPDVILVDVELGAESGFELAERLDEDAFPAAVILISTHAEQDLADLIAGSPAVGFVSKSELSSEAIRDLLGAGDGTEGEPVAPVSGPRGR</sequence>
<dbReference type="EMBL" id="JAPWIS010000013">
    <property type="protein sequence ID" value="MCZ4586712.1"/>
    <property type="molecule type" value="Genomic_DNA"/>
</dbReference>
<protein>
    <submittedName>
        <fullName evidence="5 6">Response regulator</fullName>
    </submittedName>
</protein>
<dbReference type="GO" id="GO:0000160">
    <property type="term" value="P:phosphorelay signal transduction system"/>
    <property type="evidence" value="ECO:0007669"/>
    <property type="project" value="InterPro"/>
</dbReference>
<dbReference type="Gene3D" id="3.40.50.2300">
    <property type="match status" value="1"/>
</dbReference>
<feature type="domain" description="Response regulatory" evidence="4">
    <location>
        <begin position="12"/>
        <end position="127"/>
    </location>
</feature>
<evidence type="ECO:0000313" key="8">
    <source>
        <dbReference type="Proteomes" id="UP000186108"/>
    </source>
</evidence>
<organism evidence="5 8">
    <name type="scientific">Rhodococcus opacus</name>
    <name type="common">Nocardia opaca</name>
    <dbReference type="NCBI Taxonomy" id="37919"/>
    <lineage>
        <taxon>Bacteria</taxon>
        <taxon>Bacillati</taxon>
        <taxon>Actinomycetota</taxon>
        <taxon>Actinomycetes</taxon>
        <taxon>Mycobacteriales</taxon>
        <taxon>Nocardiaceae</taxon>
        <taxon>Rhodococcus</taxon>
    </lineage>
</organism>
<feature type="modified residue" description="4-aspartylphosphate" evidence="2">
    <location>
        <position position="62"/>
    </location>
</feature>
<dbReference type="Proteomes" id="UP001231166">
    <property type="component" value="Chromosome"/>
</dbReference>
<feature type="region of interest" description="Disordered" evidence="3">
    <location>
        <begin position="124"/>
        <end position="144"/>
    </location>
</feature>
<dbReference type="InterPro" id="IPR058245">
    <property type="entry name" value="NreC/VraR/RcsB-like_REC"/>
</dbReference>
<evidence type="ECO:0000256" key="1">
    <source>
        <dbReference type="ARBA" id="ARBA00022553"/>
    </source>
</evidence>
<evidence type="ECO:0000313" key="5">
    <source>
        <dbReference type="EMBL" id="ANS30820.1"/>
    </source>
</evidence>
<evidence type="ECO:0000313" key="9">
    <source>
        <dbReference type="Proteomes" id="UP001066327"/>
    </source>
</evidence>
<keyword evidence="9" id="KW-1185">Reference proteome</keyword>
<dbReference type="InterPro" id="IPR001789">
    <property type="entry name" value="Sig_transdc_resp-reg_receiver"/>
</dbReference>
<evidence type="ECO:0000313" key="7">
    <source>
        <dbReference type="EMBL" id="WLF46578.1"/>
    </source>
</evidence>
<evidence type="ECO:0000259" key="4">
    <source>
        <dbReference type="PROSITE" id="PS50110"/>
    </source>
</evidence>
<evidence type="ECO:0000256" key="3">
    <source>
        <dbReference type="SAM" id="MobiDB-lite"/>
    </source>
</evidence>
<dbReference type="CDD" id="cd17535">
    <property type="entry name" value="REC_NarL-like"/>
    <property type="match status" value="1"/>
</dbReference>
<dbReference type="InterPro" id="IPR050595">
    <property type="entry name" value="Bact_response_regulator"/>
</dbReference>
<accession>A0A1B1KDZ1</accession>
<dbReference type="EMBL" id="CP130953">
    <property type="protein sequence ID" value="WLF46578.1"/>
    <property type="molecule type" value="Genomic_DNA"/>
</dbReference>
<keyword evidence="1 2" id="KW-0597">Phosphoprotein</keyword>
<evidence type="ECO:0000256" key="2">
    <source>
        <dbReference type="PROSITE-ProRule" id="PRU00169"/>
    </source>
</evidence>
<dbReference type="AlphaFoldDB" id="A0A1B1KDZ1"/>
<reference evidence="6" key="2">
    <citation type="submission" date="2022-12" db="EMBL/GenBank/DDBJ databases">
        <authorList>
            <person name="Krivoruchko A.V."/>
            <person name="Elkin A."/>
        </authorList>
    </citation>
    <scope>NUCLEOTIDE SEQUENCE</scope>
    <source>
        <strain evidence="6">IEGM 249</strain>
    </source>
</reference>
<dbReference type="PATRIC" id="fig|37919.13.peg.6470"/>
<dbReference type="SMART" id="SM00448">
    <property type="entry name" value="REC"/>
    <property type="match status" value="1"/>
</dbReference>
<dbReference type="Proteomes" id="UP001066327">
    <property type="component" value="Unassembled WGS sequence"/>
</dbReference>
<dbReference type="PANTHER" id="PTHR44591:SF3">
    <property type="entry name" value="RESPONSE REGULATORY DOMAIN-CONTAINING PROTEIN"/>
    <property type="match status" value="1"/>
</dbReference>
<reference evidence="7" key="3">
    <citation type="submission" date="2023-07" db="EMBL/GenBank/DDBJ databases">
        <title>Genomic analysis of Rhodococcus opacus VOC-14 with glycol ethers degradation activity.</title>
        <authorList>
            <person name="Narkevich D.A."/>
            <person name="Hlushen A.M."/>
            <person name="Akhremchuk A.E."/>
            <person name="Sikolenko M.A."/>
            <person name="Valentovich L.N."/>
        </authorList>
    </citation>
    <scope>NUCLEOTIDE SEQUENCE</scope>
    <source>
        <strain evidence="7">VOC-14</strain>
    </source>
</reference>
<dbReference type="Pfam" id="PF00072">
    <property type="entry name" value="Response_reg"/>
    <property type="match status" value="1"/>
</dbReference>
<dbReference type="RefSeq" id="WP_043787868.1">
    <property type="nucleotide sequence ID" value="NZ_CAJUXZ010000001.1"/>
</dbReference>
<dbReference type="PROSITE" id="PS50110">
    <property type="entry name" value="RESPONSE_REGULATORY"/>
    <property type="match status" value="1"/>
</dbReference>